<dbReference type="PROSITE" id="PS51186">
    <property type="entry name" value="GNAT"/>
    <property type="match status" value="1"/>
</dbReference>
<dbReference type="RefSeq" id="WP_346756030.1">
    <property type="nucleotide sequence ID" value="NZ_JAUJEB010000001.1"/>
</dbReference>
<reference evidence="2" key="1">
    <citation type="submission" date="2023-06" db="EMBL/GenBank/DDBJ databases">
        <title>Genomic of Agaribacillus aureum.</title>
        <authorList>
            <person name="Wang G."/>
        </authorList>
    </citation>
    <scope>NUCLEOTIDE SEQUENCE</scope>
    <source>
        <strain evidence="2">BMA12</strain>
    </source>
</reference>
<dbReference type="Proteomes" id="UP001172083">
    <property type="component" value="Unassembled WGS sequence"/>
</dbReference>
<organism evidence="2 3">
    <name type="scientific">Agaribacillus aureus</name>
    <dbReference type="NCBI Taxonomy" id="3051825"/>
    <lineage>
        <taxon>Bacteria</taxon>
        <taxon>Pseudomonadati</taxon>
        <taxon>Bacteroidota</taxon>
        <taxon>Cytophagia</taxon>
        <taxon>Cytophagales</taxon>
        <taxon>Splendidivirgaceae</taxon>
        <taxon>Agaribacillus</taxon>
    </lineage>
</organism>
<name>A0ABT8KZ26_9BACT</name>
<dbReference type="EMBL" id="JAUJEB010000001">
    <property type="protein sequence ID" value="MDN5210688.1"/>
    <property type="molecule type" value="Genomic_DNA"/>
</dbReference>
<comment type="caution">
    <text evidence="2">The sequence shown here is derived from an EMBL/GenBank/DDBJ whole genome shotgun (WGS) entry which is preliminary data.</text>
</comment>
<evidence type="ECO:0000313" key="2">
    <source>
        <dbReference type="EMBL" id="MDN5210688.1"/>
    </source>
</evidence>
<gene>
    <name evidence="2" type="primary">arsN2</name>
    <name evidence="2" type="ORF">QQ020_01475</name>
</gene>
<evidence type="ECO:0000313" key="3">
    <source>
        <dbReference type="Proteomes" id="UP001172083"/>
    </source>
</evidence>
<proteinExistence type="predicted"/>
<evidence type="ECO:0000259" key="1">
    <source>
        <dbReference type="PROSITE" id="PS51186"/>
    </source>
</evidence>
<sequence length="148" mass="16726">MTKAVLNIQAATQKDIPEIKQWLISNDLPTEDIDGTSAHFFLFYQQNQLVGMSGIERFETVGLLRSVVVKRMLRNNNVGFDLVSMTIAQAKKMGIHQLYLLTTTADKFFRKLGFVDTDRATAPECIKLTHEFADLCPESASFMTLNIH</sequence>
<feature type="domain" description="N-acetyltransferase" evidence="1">
    <location>
        <begin position="6"/>
        <end position="148"/>
    </location>
</feature>
<dbReference type="InterPro" id="IPR000182">
    <property type="entry name" value="GNAT_dom"/>
</dbReference>
<dbReference type="SUPFAM" id="SSF55729">
    <property type="entry name" value="Acyl-CoA N-acyltransferases (Nat)"/>
    <property type="match status" value="1"/>
</dbReference>
<dbReference type="Pfam" id="PF13673">
    <property type="entry name" value="Acetyltransf_10"/>
    <property type="match status" value="1"/>
</dbReference>
<protein>
    <submittedName>
        <fullName evidence="2">Arsenic resistance N-acetyltransferase ArsN2</fullName>
    </submittedName>
</protein>
<dbReference type="Gene3D" id="3.40.630.30">
    <property type="match status" value="1"/>
</dbReference>
<accession>A0ABT8KZ26</accession>
<dbReference type="NCBIfam" id="NF040501">
    <property type="entry name" value="resist_ArsN2"/>
    <property type="match status" value="1"/>
</dbReference>
<keyword evidence="3" id="KW-1185">Reference proteome</keyword>
<dbReference type="InterPro" id="IPR016181">
    <property type="entry name" value="Acyl_CoA_acyltransferase"/>
</dbReference>